<evidence type="ECO:0008006" key="4">
    <source>
        <dbReference type="Google" id="ProtNLM"/>
    </source>
</evidence>
<feature type="compositionally biased region" description="Basic and acidic residues" evidence="1">
    <location>
        <begin position="403"/>
        <end position="417"/>
    </location>
</feature>
<protein>
    <recommendedName>
        <fullName evidence="4">DUF4806 domain-containing protein</fullName>
    </recommendedName>
</protein>
<evidence type="ECO:0000256" key="1">
    <source>
        <dbReference type="SAM" id="MobiDB-lite"/>
    </source>
</evidence>
<comment type="caution">
    <text evidence="2">The sequence shown here is derived from an EMBL/GenBank/DDBJ whole genome shotgun (WGS) entry which is preliminary data.</text>
</comment>
<name>A0ABV0R282_9TELE</name>
<evidence type="ECO:0000313" key="2">
    <source>
        <dbReference type="EMBL" id="MEQ2201833.1"/>
    </source>
</evidence>
<sequence>MVSNTVTFFRKHLNRARSSCADRYWSRFMKKEASSLPPPKPETAFELPEESVSAVVKSPFFLALVGEGITEIIEKHSDDLYDAKQADDVTEFCPSVDPFKTIQVAEAISQTIIEDLHFCKSEGSVRQKDEKSSCTPHFNLKKIVGDIRSLFSSKLKPAPAGRQQITSKPEFSSFAKQRFSSMVSSLEKSLDSSDAKVVKLKHDPGRSNRRIRFMFPGCVPEVSSDEESPKHLDYTETDHIPKVDFQSIKPQIDSLCAESTENKFLNEKIKQFGKELTDKLYVQIMRSHYYQIPVPPEGKCLSDSVLSSKKVRDASGQIQVCPEVSYARAEDEVRTFLQSIFLWIQNEETYQIGEEDKVSSVLSEIEDLVKQICVTSTQIMSPEPCEPQNEKDSKPNISSEFADESKSDEVDESKSDEGDQVSLMSHTDSLIVTRKRFLKKMSTSDGFTESGNIYSSCNDEIQTNMSNQESIESDVSENTELEEGMTFFVMSAVLNCSKKNGGPLTSKEMRKILCYLSGVDDVEKDFTVNIYNENTKQLVRDIIKDLKNEFGSTEAILKAMVSEDGRPFKSAVLRCLKSYFNIKPPKSAVQRFFSAITKPFTNLFRKQRGSSSSL</sequence>
<proteinExistence type="predicted"/>
<organism evidence="2 3">
    <name type="scientific">Xenoophorus captivus</name>
    <dbReference type="NCBI Taxonomy" id="1517983"/>
    <lineage>
        <taxon>Eukaryota</taxon>
        <taxon>Metazoa</taxon>
        <taxon>Chordata</taxon>
        <taxon>Craniata</taxon>
        <taxon>Vertebrata</taxon>
        <taxon>Euteleostomi</taxon>
        <taxon>Actinopterygii</taxon>
        <taxon>Neopterygii</taxon>
        <taxon>Teleostei</taxon>
        <taxon>Neoteleostei</taxon>
        <taxon>Acanthomorphata</taxon>
        <taxon>Ovalentaria</taxon>
        <taxon>Atherinomorphae</taxon>
        <taxon>Cyprinodontiformes</taxon>
        <taxon>Goodeidae</taxon>
        <taxon>Xenoophorus</taxon>
    </lineage>
</organism>
<accession>A0ABV0R282</accession>
<dbReference type="EMBL" id="JAHRIN010029207">
    <property type="protein sequence ID" value="MEQ2201833.1"/>
    <property type="molecule type" value="Genomic_DNA"/>
</dbReference>
<dbReference type="Proteomes" id="UP001434883">
    <property type="component" value="Unassembled WGS sequence"/>
</dbReference>
<evidence type="ECO:0000313" key="3">
    <source>
        <dbReference type="Proteomes" id="UP001434883"/>
    </source>
</evidence>
<reference evidence="2 3" key="1">
    <citation type="submission" date="2021-06" db="EMBL/GenBank/DDBJ databases">
        <authorList>
            <person name="Palmer J.M."/>
        </authorList>
    </citation>
    <scope>NUCLEOTIDE SEQUENCE [LARGE SCALE GENOMIC DNA]</scope>
    <source>
        <strain evidence="2 3">XC_2019</strain>
        <tissue evidence="2">Muscle</tissue>
    </source>
</reference>
<keyword evidence="3" id="KW-1185">Reference proteome</keyword>
<gene>
    <name evidence="2" type="ORF">XENOCAPTIV_018982</name>
</gene>
<feature type="region of interest" description="Disordered" evidence="1">
    <location>
        <begin position="380"/>
        <end position="422"/>
    </location>
</feature>